<organism evidence="1 2">
    <name type="scientific">Cryobacterium serini</name>
    <dbReference type="NCBI Taxonomy" id="1259201"/>
    <lineage>
        <taxon>Bacteria</taxon>
        <taxon>Bacillati</taxon>
        <taxon>Actinomycetota</taxon>
        <taxon>Actinomycetes</taxon>
        <taxon>Micrococcales</taxon>
        <taxon>Microbacteriaceae</taxon>
        <taxon>Cryobacterium</taxon>
    </lineage>
</organism>
<dbReference type="PIRSF" id="PIRSF033328">
    <property type="entry name" value="Phest_Mll4975"/>
    <property type="match status" value="1"/>
</dbReference>
<evidence type="ECO:0000313" key="2">
    <source>
        <dbReference type="Proteomes" id="UP000297626"/>
    </source>
</evidence>
<dbReference type="Pfam" id="PF06299">
    <property type="entry name" value="DUF1045"/>
    <property type="match status" value="1"/>
</dbReference>
<dbReference type="EMBL" id="SOHN01000008">
    <property type="protein sequence ID" value="TFD89849.1"/>
    <property type="molecule type" value="Genomic_DNA"/>
</dbReference>
<dbReference type="RefSeq" id="WP_134527721.1">
    <property type="nucleotide sequence ID" value="NZ_SOHN01000008.1"/>
</dbReference>
<gene>
    <name evidence="1" type="ORF">E3T51_03785</name>
</gene>
<accession>A0A4R9BRW2</accession>
<dbReference type="Proteomes" id="UP000297626">
    <property type="component" value="Unassembled WGS sequence"/>
</dbReference>
<reference evidence="1 2" key="1">
    <citation type="submission" date="2019-03" db="EMBL/GenBank/DDBJ databases">
        <title>Genomics of glacier-inhabiting Cryobacterium strains.</title>
        <authorList>
            <person name="Liu Q."/>
            <person name="Xin Y.-H."/>
        </authorList>
    </citation>
    <scope>NUCLEOTIDE SEQUENCE [LARGE SCALE GENOMIC DNA]</scope>
    <source>
        <strain evidence="1 2">Sr54</strain>
    </source>
</reference>
<evidence type="ECO:0000313" key="1">
    <source>
        <dbReference type="EMBL" id="TFD89849.1"/>
    </source>
</evidence>
<proteinExistence type="predicted"/>
<protein>
    <submittedName>
        <fullName evidence="1">DUF1045 domain-containing protein</fullName>
    </submittedName>
</protein>
<comment type="caution">
    <text evidence="1">The sequence shown here is derived from an EMBL/GenBank/DDBJ whole genome shotgun (WGS) entry which is preliminary data.</text>
</comment>
<dbReference type="AlphaFoldDB" id="A0A4R9BRW2"/>
<name>A0A4R9BRW2_9MICO</name>
<dbReference type="InterPro" id="IPR009389">
    <property type="entry name" value="DUF1045"/>
</dbReference>
<sequence length="225" mass="24638">MRRYAIYAVPGVGENNAPAAQRLKAKVDTWYARDDMRGLTINARRYGFHATLAAPFHLAEGHTEAELLAAAAAFAAVRTPVVIPGPSPAAMGSFRALLPNGDQDGLNDLAASVVRHFDGFRAPLNEADVLRRRVPRLTPRQRELFDRWGYPYVFDEFHFHLTLTDSLPAKRTAEVDAALAQHFADVAGVNVPLTGITVSVEPQPGADFEILSVYSFAHQFALETA</sequence>
<keyword evidence="2" id="KW-1185">Reference proteome</keyword>